<comment type="caution">
    <text evidence="1">The sequence shown here is derived from an EMBL/GenBank/DDBJ whole genome shotgun (WGS) entry which is preliminary data.</text>
</comment>
<dbReference type="RefSeq" id="WP_189895206.1">
    <property type="nucleotide sequence ID" value="NZ_BMVN01000114.1"/>
</dbReference>
<dbReference type="Proteomes" id="UP000653644">
    <property type="component" value="Unassembled WGS sequence"/>
</dbReference>
<evidence type="ECO:0000313" key="2">
    <source>
        <dbReference type="Proteomes" id="UP000653644"/>
    </source>
</evidence>
<protein>
    <submittedName>
        <fullName evidence="1">Uncharacterized protein</fullName>
    </submittedName>
</protein>
<name>A0ABQ3DIQ8_9ACTN</name>
<proteinExistence type="predicted"/>
<organism evidence="1 2">
    <name type="scientific">Streptomyces canarius</name>
    <dbReference type="NCBI Taxonomy" id="285453"/>
    <lineage>
        <taxon>Bacteria</taxon>
        <taxon>Bacillati</taxon>
        <taxon>Actinomycetota</taxon>
        <taxon>Actinomycetes</taxon>
        <taxon>Kitasatosporales</taxon>
        <taxon>Streptomycetaceae</taxon>
        <taxon>Streptomyces</taxon>
    </lineage>
</organism>
<reference evidence="2" key="1">
    <citation type="journal article" date="2019" name="Int. J. Syst. Evol. Microbiol.">
        <title>The Global Catalogue of Microorganisms (GCM) 10K type strain sequencing project: providing services to taxonomists for standard genome sequencing and annotation.</title>
        <authorList>
            <consortium name="The Broad Institute Genomics Platform"/>
            <consortium name="The Broad Institute Genome Sequencing Center for Infectious Disease"/>
            <person name="Wu L."/>
            <person name="Ma J."/>
        </authorList>
    </citation>
    <scope>NUCLEOTIDE SEQUENCE [LARGE SCALE GENOMIC DNA]</scope>
    <source>
        <strain evidence="2">JCM 4733</strain>
    </source>
</reference>
<keyword evidence="2" id="KW-1185">Reference proteome</keyword>
<evidence type="ECO:0000313" key="1">
    <source>
        <dbReference type="EMBL" id="GHA76597.1"/>
    </source>
</evidence>
<gene>
    <name evidence="1" type="ORF">GCM10010345_93190</name>
</gene>
<sequence length="174" mass="19344">MRPAWNGVSPQGHTGLRREGAARLASISVDHYTRLERRVPASAAVLLILLCALCLDDDRKQYLYDIAGCTDDRHRRLSHPTVVRRELYDRAYRGVRSLWYRTARDRGHGRIRVAAPMTSGWRPAAWTFSPDIDAAFCTTYGALADALVTSPEARAAAIRTDPVAEPGARPTSSR</sequence>
<dbReference type="EMBL" id="BMVN01000114">
    <property type="protein sequence ID" value="GHA76597.1"/>
    <property type="molecule type" value="Genomic_DNA"/>
</dbReference>
<accession>A0ABQ3DIQ8</accession>